<keyword evidence="3" id="KW-0479">Metal-binding</keyword>
<dbReference type="GO" id="GO:0019177">
    <property type="term" value="F:dihydroneopterin triphosphate pyrophosphohydrolase activity"/>
    <property type="evidence" value="ECO:0007669"/>
    <property type="project" value="InterPro"/>
</dbReference>
<feature type="binding site" evidence="2">
    <location>
        <position position="133"/>
    </location>
    <ligand>
        <name>substrate</name>
    </ligand>
</feature>
<dbReference type="RefSeq" id="WP_068379388.1">
    <property type="nucleotide sequence ID" value="NZ_LSNE01000009.1"/>
</dbReference>
<accession>A0A148KNC4</accession>
<dbReference type="AlphaFoldDB" id="A0A148KNC4"/>
<feature type="binding site" evidence="3">
    <location>
        <position position="54"/>
    </location>
    <ligand>
        <name>Mg(2+)</name>
        <dbReference type="ChEBI" id="CHEBI:18420"/>
    </ligand>
</feature>
<dbReference type="GO" id="GO:0046872">
    <property type="term" value="F:metal ion binding"/>
    <property type="evidence" value="ECO:0007669"/>
    <property type="project" value="UniProtKB-KW"/>
</dbReference>
<evidence type="ECO:0000259" key="4">
    <source>
        <dbReference type="PROSITE" id="PS51462"/>
    </source>
</evidence>
<feature type="domain" description="Nudix hydrolase" evidence="4">
    <location>
        <begin position="4"/>
        <end position="144"/>
    </location>
</feature>
<dbReference type="CDD" id="cd04664">
    <property type="entry name" value="NUDIX_DHNTPase_like"/>
    <property type="match status" value="1"/>
</dbReference>
<reference evidence="6" key="1">
    <citation type="submission" date="2016-02" db="EMBL/GenBank/DDBJ databases">
        <authorList>
            <person name="Schultz-Johansen M."/>
            <person name="Glaring M.A."/>
            <person name="Bech P.K."/>
            <person name="Stougaard P."/>
        </authorList>
    </citation>
    <scope>NUCLEOTIDE SEQUENCE [LARGE SCALE GENOMIC DNA]</scope>
    <source>
        <strain evidence="6">S66</strain>
    </source>
</reference>
<dbReference type="Gene3D" id="3.90.79.10">
    <property type="entry name" value="Nucleoside Triphosphate Pyrophosphohydrolase"/>
    <property type="match status" value="1"/>
</dbReference>
<feature type="binding site" evidence="2">
    <location>
        <position position="27"/>
    </location>
    <ligand>
        <name>substrate</name>
    </ligand>
</feature>
<evidence type="ECO:0000256" key="2">
    <source>
        <dbReference type="PIRSR" id="PIRSR603564-1"/>
    </source>
</evidence>
<dbReference type="PANTHER" id="PTHR21340">
    <property type="entry name" value="DIADENOSINE 5,5-P1,P4-TETRAPHOSPHATE PYROPHOSPHOHYDROLASE MUTT"/>
    <property type="match status" value="1"/>
</dbReference>
<protein>
    <submittedName>
        <fullName evidence="5">Dihydroneopterin triphosphate diphosphatase</fullName>
    </submittedName>
</protein>
<dbReference type="InterPro" id="IPR003564">
    <property type="entry name" value="DHNTPase"/>
</dbReference>
<dbReference type="SUPFAM" id="SSF55811">
    <property type="entry name" value="Nudix"/>
    <property type="match status" value="1"/>
</dbReference>
<keyword evidence="6" id="KW-1185">Reference proteome</keyword>
<dbReference type="PROSITE" id="PS51462">
    <property type="entry name" value="NUDIX"/>
    <property type="match status" value="1"/>
</dbReference>
<sequence length="157" mass="18142">MNSQWRIPESALIVIYDDAGQVLVLQRNDDPLFWQSVTGTREVDETPCQTAQREVFEETGIDIAALHYQLIDCKKTNLYEIRPRWRHRYPPDAAVNTEYVFALQVAVAQNIELTEHSAFLWLDKNQAMDKVWSPSNKEAIMLFVPDQPAMLNFVSDT</sequence>
<dbReference type="NCBIfam" id="NF006961">
    <property type="entry name" value="PRK09438.1"/>
    <property type="match status" value="1"/>
</dbReference>
<keyword evidence="1" id="KW-0378">Hydrolase</keyword>
<comment type="caution">
    <text evidence="5">The sequence shown here is derived from an EMBL/GenBank/DDBJ whole genome shotgun (WGS) entry which is preliminary data.</text>
</comment>
<dbReference type="Proteomes" id="UP000070299">
    <property type="component" value="Unassembled WGS sequence"/>
</dbReference>
<dbReference type="GO" id="GO:0046656">
    <property type="term" value="P:folic acid biosynthetic process"/>
    <property type="evidence" value="ECO:0007669"/>
    <property type="project" value="InterPro"/>
</dbReference>
<keyword evidence="3" id="KW-0460">Magnesium</keyword>
<comment type="cofactor">
    <cofactor evidence="3">
        <name>Mg(2+)</name>
        <dbReference type="ChEBI" id="CHEBI:18420"/>
    </cofactor>
    <text evidence="3">Binds 1 Mg(2+) ion per subunit.</text>
</comment>
<dbReference type="GO" id="GO:0006167">
    <property type="term" value="P:AMP biosynthetic process"/>
    <property type="evidence" value="ECO:0007669"/>
    <property type="project" value="TreeGrafter"/>
</dbReference>
<dbReference type="GO" id="GO:0008828">
    <property type="term" value="F:dATP diphosphatase activity"/>
    <property type="evidence" value="ECO:0007669"/>
    <property type="project" value="InterPro"/>
</dbReference>
<dbReference type="PRINTS" id="PR01404">
    <property type="entry name" value="NPPPHYDRLASE"/>
</dbReference>
<proteinExistence type="predicted"/>
<evidence type="ECO:0000256" key="1">
    <source>
        <dbReference type="ARBA" id="ARBA00022801"/>
    </source>
</evidence>
<dbReference type="STRING" id="1799789.AX660_19985"/>
<dbReference type="InterPro" id="IPR051325">
    <property type="entry name" value="Nudix_hydrolase_domain"/>
</dbReference>
<feature type="binding site" evidence="3">
    <location>
        <position position="58"/>
    </location>
    <ligand>
        <name>Mg(2+)</name>
        <dbReference type="ChEBI" id="CHEBI:18420"/>
    </ligand>
</feature>
<evidence type="ECO:0000256" key="3">
    <source>
        <dbReference type="PIRSR" id="PIRSR603564-2"/>
    </source>
</evidence>
<organism evidence="5 6">
    <name type="scientific">Paraglaciecola hydrolytica</name>
    <dbReference type="NCBI Taxonomy" id="1799789"/>
    <lineage>
        <taxon>Bacteria</taxon>
        <taxon>Pseudomonadati</taxon>
        <taxon>Pseudomonadota</taxon>
        <taxon>Gammaproteobacteria</taxon>
        <taxon>Alteromonadales</taxon>
        <taxon>Alteromonadaceae</taxon>
        <taxon>Paraglaciecola</taxon>
    </lineage>
</organism>
<evidence type="ECO:0000313" key="6">
    <source>
        <dbReference type="Proteomes" id="UP000070299"/>
    </source>
</evidence>
<evidence type="ECO:0000313" key="5">
    <source>
        <dbReference type="EMBL" id="KXI27812.1"/>
    </source>
</evidence>
<dbReference type="PROSITE" id="PS00893">
    <property type="entry name" value="NUDIX_BOX"/>
    <property type="match status" value="1"/>
</dbReference>
<dbReference type="InterPro" id="IPR000086">
    <property type="entry name" value="NUDIX_hydrolase_dom"/>
</dbReference>
<dbReference type="InterPro" id="IPR020084">
    <property type="entry name" value="NUDIX_hydrolase_CS"/>
</dbReference>
<name>A0A148KNC4_9ALTE</name>
<dbReference type="OrthoDB" id="7066556at2"/>
<feature type="binding site" evidence="2">
    <location>
        <position position="38"/>
    </location>
    <ligand>
        <name>substrate</name>
    </ligand>
</feature>
<dbReference type="Pfam" id="PF00293">
    <property type="entry name" value="NUDIX"/>
    <property type="match status" value="1"/>
</dbReference>
<dbReference type="GO" id="GO:0004081">
    <property type="term" value="F:bis(5'-nucleosyl)-tetraphosphatase (asymmetrical) activity"/>
    <property type="evidence" value="ECO:0007669"/>
    <property type="project" value="TreeGrafter"/>
</dbReference>
<dbReference type="PANTHER" id="PTHR21340:SF0">
    <property type="entry name" value="BIS(5'-NUCLEOSYL)-TETRAPHOSPHATASE [ASYMMETRICAL]"/>
    <property type="match status" value="1"/>
</dbReference>
<feature type="binding site" evidence="3">
    <location>
        <position position="115"/>
    </location>
    <ligand>
        <name>Mg(2+)</name>
        <dbReference type="ChEBI" id="CHEBI:18420"/>
    </ligand>
</feature>
<dbReference type="EMBL" id="LSNE01000009">
    <property type="protein sequence ID" value="KXI27812.1"/>
    <property type="molecule type" value="Genomic_DNA"/>
</dbReference>
<gene>
    <name evidence="5" type="ORF">AX660_19985</name>
</gene>
<dbReference type="GO" id="GO:0006754">
    <property type="term" value="P:ATP biosynthetic process"/>
    <property type="evidence" value="ECO:0007669"/>
    <property type="project" value="TreeGrafter"/>
</dbReference>
<dbReference type="InterPro" id="IPR015797">
    <property type="entry name" value="NUDIX_hydrolase-like_dom_sf"/>
</dbReference>